<accession>A0A7G3G8Q1</accession>
<dbReference type="PANTHER" id="PTHR34606:SF4">
    <property type="entry name" value="OUTER MEMBRANE LIPOPROTEIN DOLP"/>
    <property type="match status" value="1"/>
</dbReference>
<organism evidence="3 4">
    <name type="scientific">Iodobacter fluviatilis</name>
    <dbReference type="NCBI Taxonomy" id="537"/>
    <lineage>
        <taxon>Bacteria</taxon>
        <taxon>Pseudomonadati</taxon>
        <taxon>Pseudomonadota</taxon>
        <taxon>Betaproteobacteria</taxon>
        <taxon>Neisseriales</taxon>
        <taxon>Chitinibacteraceae</taxon>
        <taxon>Iodobacter</taxon>
    </lineage>
</organism>
<evidence type="ECO:0000313" key="3">
    <source>
        <dbReference type="EMBL" id="QBC43185.1"/>
    </source>
</evidence>
<sequence>MRYGGLYAARWRMMRLKNALLAMGLAASLSACVPILLVGGVAVGAMVGSDPRKSEIIKTDFDLSSQISSDLIDTWKDKAHINVSAFNGVILLTGEVPDEAAKAKAYEIAQRQAKVRKIHNEIVVTTPSTAANRLYDTQLTARVKSALLTDANDADALHLQVITERSVVYLMGVSKPEIADSAARAASRVSGVRQVVKLVEPLTLN</sequence>
<keyword evidence="4" id="KW-1185">Reference proteome</keyword>
<dbReference type="InterPro" id="IPR007055">
    <property type="entry name" value="BON_dom"/>
</dbReference>
<dbReference type="KEGG" id="ifl:C1H71_06200"/>
<evidence type="ECO:0000313" key="4">
    <source>
        <dbReference type="Proteomes" id="UP000515917"/>
    </source>
</evidence>
<dbReference type="Pfam" id="PF04972">
    <property type="entry name" value="BON"/>
    <property type="match status" value="2"/>
</dbReference>
<dbReference type="PROSITE" id="PS51257">
    <property type="entry name" value="PROKAR_LIPOPROTEIN"/>
    <property type="match status" value="1"/>
</dbReference>
<dbReference type="Gene3D" id="3.30.1340.30">
    <property type="match status" value="1"/>
</dbReference>
<dbReference type="PANTHER" id="PTHR34606">
    <property type="entry name" value="BON DOMAIN-CONTAINING PROTEIN"/>
    <property type="match status" value="1"/>
</dbReference>
<protein>
    <submittedName>
        <fullName evidence="3">Transporter</fullName>
    </submittedName>
</protein>
<keyword evidence="1" id="KW-0732">Signal</keyword>
<feature type="domain" description="BON" evidence="2">
    <location>
        <begin position="135"/>
        <end position="205"/>
    </location>
</feature>
<dbReference type="EMBL" id="CP025781">
    <property type="protein sequence ID" value="QBC43185.1"/>
    <property type="molecule type" value="Genomic_DNA"/>
</dbReference>
<dbReference type="PROSITE" id="PS50914">
    <property type="entry name" value="BON"/>
    <property type="match status" value="2"/>
</dbReference>
<evidence type="ECO:0000259" key="2">
    <source>
        <dbReference type="PROSITE" id="PS50914"/>
    </source>
</evidence>
<evidence type="ECO:0000256" key="1">
    <source>
        <dbReference type="ARBA" id="ARBA00022729"/>
    </source>
</evidence>
<dbReference type="AlphaFoldDB" id="A0A7G3G8Q1"/>
<dbReference type="InterPro" id="IPR051686">
    <property type="entry name" value="Lipoprotein_DolP"/>
</dbReference>
<gene>
    <name evidence="3" type="ORF">C1H71_06200</name>
</gene>
<reference evidence="3 4" key="1">
    <citation type="submission" date="2018-01" db="EMBL/GenBank/DDBJ databases">
        <title>Genome sequence of Iodobacter sp. strain PCH194 isolated from Indian Trans-Himalaya.</title>
        <authorList>
            <person name="Kumar V."/>
            <person name="Thakur V."/>
            <person name="Kumar S."/>
            <person name="Singh D."/>
        </authorList>
    </citation>
    <scope>NUCLEOTIDE SEQUENCE [LARGE SCALE GENOMIC DNA]</scope>
    <source>
        <strain evidence="3 4">PCH194</strain>
    </source>
</reference>
<name>A0A7G3G8Q1_9NEIS</name>
<proteinExistence type="predicted"/>
<feature type="domain" description="BON" evidence="2">
    <location>
        <begin position="59"/>
        <end position="126"/>
    </location>
</feature>
<dbReference type="InterPro" id="IPR014004">
    <property type="entry name" value="Transpt-assoc_nodulatn_dom_bac"/>
</dbReference>
<dbReference type="SMART" id="SM00749">
    <property type="entry name" value="BON"/>
    <property type="match status" value="2"/>
</dbReference>
<dbReference type="Proteomes" id="UP000515917">
    <property type="component" value="Chromosome"/>
</dbReference>